<name>A0A9P6XMS6_9FUNG</name>
<dbReference type="AlphaFoldDB" id="A0A9P6XMS6"/>
<comment type="caution">
    <text evidence="1">The sequence shown here is derived from an EMBL/GenBank/DDBJ whole genome shotgun (WGS) entry which is preliminary data.</text>
</comment>
<proteinExistence type="predicted"/>
<evidence type="ECO:0000313" key="2">
    <source>
        <dbReference type="Proteomes" id="UP000740926"/>
    </source>
</evidence>
<gene>
    <name evidence="1" type="ORF">G6F50_018571</name>
</gene>
<organism evidence="1 2">
    <name type="scientific">Rhizopus delemar</name>
    <dbReference type="NCBI Taxonomy" id="936053"/>
    <lineage>
        <taxon>Eukaryota</taxon>
        <taxon>Fungi</taxon>
        <taxon>Fungi incertae sedis</taxon>
        <taxon>Mucoromycota</taxon>
        <taxon>Mucoromycotina</taxon>
        <taxon>Mucoromycetes</taxon>
        <taxon>Mucorales</taxon>
        <taxon>Mucorineae</taxon>
        <taxon>Rhizopodaceae</taxon>
        <taxon>Rhizopus</taxon>
    </lineage>
</organism>
<dbReference type="EMBL" id="JAANIU010020198">
    <property type="protein sequence ID" value="KAG1523889.1"/>
    <property type="molecule type" value="Genomic_DNA"/>
</dbReference>
<keyword evidence="2" id="KW-1185">Reference proteome</keyword>
<evidence type="ECO:0000313" key="1">
    <source>
        <dbReference type="EMBL" id="KAG1523889.1"/>
    </source>
</evidence>
<dbReference type="Proteomes" id="UP000740926">
    <property type="component" value="Unassembled WGS sequence"/>
</dbReference>
<sequence>MVYAVRLQGDAACAGDGAALTIQLPGMQQQALSAGMAERALHVGHAARVDLQRGAIACEQAVAVVEQAIDAQFSRGAAC</sequence>
<reference evidence="1 2" key="1">
    <citation type="journal article" date="2020" name="Microb. Genom.">
        <title>Genetic diversity of clinical and environmental Mucorales isolates obtained from an investigation of mucormycosis cases among solid organ transplant recipients.</title>
        <authorList>
            <person name="Nguyen M.H."/>
            <person name="Kaul D."/>
            <person name="Muto C."/>
            <person name="Cheng S.J."/>
            <person name="Richter R.A."/>
            <person name="Bruno V.M."/>
            <person name="Liu G."/>
            <person name="Beyhan S."/>
            <person name="Sundermann A.J."/>
            <person name="Mounaud S."/>
            <person name="Pasculle A.W."/>
            <person name="Nierman W.C."/>
            <person name="Driscoll E."/>
            <person name="Cumbie R."/>
            <person name="Clancy C.J."/>
            <person name="Dupont C.L."/>
        </authorList>
    </citation>
    <scope>NUCLEOTIDE SEQUENCE [LARGE SCALE GENOMIC DNA]</scope>
    <source>
        <strain evidence="1 2">GL24</strain>
    </source>
</reference>
<protein>
    <submittedName>
        <fullName evidence="1">Uncharacterized protein</fullName>
    </submittedName>
</protein>
<accession>A0A9P6XMS6</accession>